<dbReference type="GO" id="GO:0008757">
    <property type="term" value="F:S-adenosylmethionine-dependent methyltransferase activity"/>
    <property type="evidence" value="ECO:0007669"/>
    <property type="project" value="InterPro"/>
</dbReference>
<feature type="domain" description="Methyltransferase type 11" evidence="2">
    <location>
        <begin position="41"/>
        <end position="127"/>
    </location>
</feature>
<sequence>MRQSYTSVVYNETRTPITKYPDQLAGYLIHRFELKPGNRLLELGCGRGDFISAFKRAGLSCAGVDREPASIPGIEVRKCDLSKDPLPFEDESFDVVYHKSVIEHLYQPDHIMDETYRILKKGGKLIFLTPDWERQLKTFYEDITHCRPYNVTAVKDTLSMWEMQDILAEKFYQYPLFWRWPILKFLGLLFNPFISVKLARWYTRKTNKKFFQFSIETMVLGYGKKK</sequence>
<feature type="transmembrane region" description="Helical" evidence="1">
    <location>
        <begin position="177"/>
        <end position="199"/>
    </location>
</feature>
<reference evidence="3 4" key="1">
    <citation type="journal article" date="2016" name="Nat. Commun.">
        <title>Thousands of microbial genomes shed light on interconnected biogeochemical processes in an aquifer system.</title>
        <authorList>
            <person name="Anantharaman K."/>
            <person name="Brown C.T."/>
            <person name="Hug L.A."/>
            <person name="Sharon I."/>
            <person name="Castelle C.J."/>
            <person name="Probst A.J."/>
            <person name="Thomas B.C."/>
            <person name="Singh A."/>
            <person name="Wilkins M.J."/>
            <person name="Karaoz U."/>
            <person name="Brodie E.L."/>
            <person name="Williams K.H."/>
            <person name="Hubbard S.S."/>
            <person name="Banfield J.F."/>
        </authorList>
    </citation>
    <scope>NUCLEOTIDE SEQUENCE [LARGE SCALE GENOMIC DNA]</scope>
</reference>
<keyword evidence="1" id="KW-0472">Membrane</keyword>
<evidence type="ECO:0000259" key="2">
    <source>
        <dbReference type="Pfam" id="PF08241"/>
    </source>
</evidence>
<gene>
    <name evidence="3" type="ORF">A2650_03000</name>
</gene>
<dbReference type="EMBL" id="MGJD01000014">
    <property type="protein sequence ID" value="OGN00829.1"/>
    <property type="molecule type" value="Genomic_DNA"/>
</dbReference>
<dbReference type="SUPFAM" id="SSF53335">
    <property type="entry name" value="S-adenosyl-L-methionine-dependent methyltransferases"/>
    <property type="match status" value="1"/>
</dbReference>
<proteinExistence type="predicted"/>
<organism evidence="3 4">
    <name type="scientific">Candidatus Yanofskybacteria bacterium RIFCSPHIGHO2_01_FULL_41_53</name>
    <dbReference type="NCBI Taxonomy" id="1802663"/>
    <lineage>
        <taxon>Bacteria</taxon>
        <taxon>Candidatus Yanofskyibacteriota</taxon>
    </lineage>
</organism>
<dbReference type="AlphaFoldDB" id="A0A1F8ELB1"/>
<name>A0A1F8ELB1_9BACT</name>
<keyword evidence="1" id="KW-0812">Transmembrane</keyword>
<accession>A0A1F8ELB1</accession>
<dbReference type="PANTHER" id="PTHR43464">
    <property type="entry name" value="METHYLTRANSFERASE"/>
    <property type="match status" value="1"/>
</dbReference>
<evidence type="ECO:0000256" key="1">
    <source>
        <dbReference type="SAM" id="Phobius"/>
    </source>
</evidence>
<dbReference type="InterPro" id="IPR029063">
    <property type="entry name" value="SAM-dependent_MTases_sf"/>
</dbReference>
<protein>
    <recommendedName>
        <fullName evidence="2">Methyltransferase type 11 domain-containing protein</fullName>
    </recommendedName>
</protein>
<dbReference type="Pfam" id="PF08241">
    <property type="entry name" value="Methyltransf_11"/>
    <property type="match status" value="1"/>
</dbReference>
<dbReference type="CDD" id="cd02440">
    <property type="entry name" value="AdoMet_MTases"/>
    <property type="match status" value="1"/>
</dbReference>
<dbReference type="InterPro" id="IPR013216">
    <property type="entry name" value="Methyltransf_11"/>
</dbReference>
<comment type="caution">
    <text evidence="3">The sequence shown here is derived from an EMBL/GenBank/DDBJ whole genome shotgun (WGS) entry which is preliminary data.</text>
</comment>
<evidence type="ECO:0000313" key="3">
    <source>
        <dbReference type="EMBL" id="OGN00829.1"/>
    </source>
</evidence>
<dbReference type="Proteomes" id="UP000177117">
    <property type="component" value="Unassembled WGS sequence"/>
</dbReference>
<evidence type="ECO:0000313" key="4">
    <source>
        <dbReference type="Proteomes" id="UP000177117"/>
    </source>
</evidence>
<dbReference type="Gene3D" id="3.40.50.150">
    <property type="entry name" value="Vaccinia Virus protein VP39"/>
    <property type="match status" value="1"/>
</dbReference>
<keyword evidence="1" id="KW-1133">Transmembrane helix</keyword>